<dbReference type="PANTHER" id="PTHR40277">
    <property type="entry name" value="BLL5419 PROTEIN"/>
    <property type="match status" value="1"/>
</dbReference>
<organism evidence="7 8">
    <name type="scientific">Hymenobacter sedentarius</name>
    <dbReference type="NCBI Taxonomy" id="1411621"/>
    <lineage>
        <taxon>Bacteria</taxon>
        <taxon>Pseudomonadati</taxon>
        <taxon>Bacteroidota</taxon>
        <taxon>Cytophagia</taxon>
        <taxon>Cytophagales</taxon>
        <taxon>Hymenobacteraceae</taxon>
        <taxon>Hymenobacter</taxon>
    </lineage>
</organism>
<protein>
    <recommendedName>
        <fullName evidence="9">Lysylphosphatidylglycerol synthetase</fullName>
    </recommendedName>
</protein>
<dbReference type="OrthoDB" id="1123508at2"/>
<sequence length="295" mass="31190">MTLPPSLRTALLLLLKLGLLVAALWFVFRRISPRQVAQVLASVQPGWLGLAVGLFAVSKWLAARRLNCFQRAIGVDLSETANLRLYWLGMFYNLFLPGGIGGDGYKVLVLRRAYPTKTTALVRALVLDRVSGLLALGVLLVALAWVVPLPLPGLWVWRGVAGLGAAGLLRGGAAVTGRWFAPFSPTYWHTQALALGVQAAQLLCTLALLAATHTTTQLPAYLLVFLASSVAAALPFTVGGAGAREVVFLLGAQWLALNATVSVSLSLLFYLLSAAVALPGALVGGTRLQGAMERG</sequence>
<evidence type="ECO:0008006" key="9">
    <source>
        <dbReference type="Google" id="ProtNLM"/>
    </source>
</evidence>
<evidence type="ECO:0000313" key="7">
    <source>
        <dbReference type="EMBL" id="ALW86779.1"/>
    </source>
</evidence>
<feature type="transmembrane region" description="Helical" evidence="6">
    <location>
        <begin position="192"/>
        <end position="212"/>
    </location>
</feature>
<dbReference type="GO" id="GO:0005886">
    <property type="term" value="C:plasma membrane"/>
    <property type="evidence" value="ECO:0007669"/>
    <property type="project" value="UniProtKB-SubCell"/>
</dbReference>
<dbReference type="KEGG" id="hyg:AUC43_17855"/>
<keyword evidence="8" id="KW-1185">Reference proteome</keyword>
<dbReference type="Pfam" id="PF03706">
    <property type="entry name" value="LPG_synthase_TM"/>
    <property type="match status" value="1"/>
</dbReference>
<dbReference type="AlphaFoldDB" id="A0A0U4BJL4"/>
<keyword evidence="5 6" id="KW-0472">Membrane</keyword>
<evidence type="ECO:0000256" key="1">
    <source>
        <dbReference type="ARBA" id="ARBA00004651"/>
    </source>
</evidence>
<feature type="transmembrane region" description="Helical" evidence="6">
    <location>
        <begin position="85"/>
        <end position="105"/>
    </location>
</feature>
<keyword evidence="4 6" id="KW-1133">Transmembrane helix</keyword>
<feature type="transmembrane region" description="Helical" evidence="6">
    <location>
        <begin position="218"/>
        <end position="243"/>
    </location>
</feature>
<accession>A0A0U4BJL4</accession>
<evidence type="ECO:0000256" key="3">
    <source>
        <dbReference type="ARBA" id="ARBA00022692"/>
    </source>
</evidence>
<keyword evidence="2" id="KW-1003">Cell membrane</keyword>
<comment type="subcellular location">
    <subcellularLocation>
        <location evidence="1">Cell membrane</location>
        <topology evidence="1">Multi-pass membrane protein</topology>
    </subcellularLocation>
</comment>
<keyword evidence="3 6" id="KW-0812">Transmembrane</keyword>
<feature type="transmembrane region" description="Helical" evidence="6">
    <location>
        <begin position="126"/>
        <end position="147"/>
    </location>
</feature>
<dbReference type="STRING" id="1411621.AUC43_17855"/>
<evidence type="ECO:0000256" key="2">
    <source>
        <dbReference type="ARBA" id="ARBA00022475"/>
    </source>
</evidence>
<evidence type="ECO:0000256" key="5">
    <source>
        <dbReference type="ARBA" id="ARBA00023136"/>
    </source>
</evidence>
<name>A0A0U4BJL4_9BACT</name>
<dbReference type="InterPro" id="IPR022791">
    <property type="entry name" value="L-PG_synthase/AglD"/>
</dbReference>
<proteinExistence type="predicted"/>
<dbReference type="RefSeq" id="WP_068196849.1">
    <property type="nucleotide sequence ID" value="NZ_CP013909.1"/>
</dbReference>
<feature type="transmembrane region" description="Helical" evidence="6">
    <location>
        <begin position="6"/>
        <end position="27"/>
    </location>
</feature>
<feature type="transmembrane region" description="Helical" evidence="6">
    <location>
        <begin position="255"/>
        <end position="278"/>
    </location>
</feature>
<evidence type="ECO:0000256" key="4">
    <source>
        <dbReference type="ARBA" id="ARBA00022989"/>
    </source>
</evidence>
<evidence type="ECO:0000256" key="6">
    <source>
        <dbReference type="SAM" id="Phobius"/>
    </source>
</evidence>
<dbReference type="EMBL" id="CP013909">
    <property type="protein sequence ID" value="ALW86779.1"/>
    <property type="molecule type" value="Genomic_DNA"/>
</dbReference>
<feature type="transmembrane region" description="Helical" evidence="6">
    <location>
        <begin position="39"/>
        <end position="57"/>
    </location>
</feature>
<gene>
    <name evidence="7" type="ORF">AUC43_17855</name>
</gene>
<dbReference type="PANTHER" id="PTHR40277:SF1">
    <property type="entry name" value="BLL5419 PROTEIN"/>
    <property type="match status" value="1"/>
</dbReference>
<evidence type="ECO:0000313" key="8">
    <source>
        <dbReference type="Proteomes" id="UP000059542"/>
    </source>
</evidence>
<reference evidence="7 8" key="1">
    <citation type="submission" date="2015-12" db="EMBL/GenBank/DDBJ databases">
        <authorList>
            <person name="Shamseldin A."/>
            <person name="Moawad H."/>
            <person name="Abd El-Rahim W.M."/>
            <person name="Sadowsky M.J."/>
        </authorList>
    </citation>
    <scope>NUCLEOTIDE SEQUENCE [LARGE SCALE GENOMIC DNA]</scope>
    <source>
        <strain evidence="7 8">DG5B</strain>
    </source>
</reference>
<dbReference type="Proteomes" id="UP000059542">
    <property type="component" value="Chromosome"/>
</dbReference>